<evidence type="ECO:0000256" key="1">
    <source>
        <dbReference type="ARBA" id="ARBA00004271"/>
    </source>
</evidence>
<comment type="subcellular location">
    <subcellularLocation>
        <location evidence="1">Secreted</location>
        <location evidence="1">Extracellular space</location>
        <location evidence="1">Apoplast</location>
    </subcellularLocation>
</comment>
<protein>
    <submittedName>
        <fullName evidence="7">Uncharacterized protein</fullName>
    </submittedName>
</protein>
<keyword evidence="2" id="KW-0052">Apoplast</keyword>
<keyword evidence="4" id="KW-0732">Signal</keyword>
<evidence type="ECO:0000313" key="7">
    <source>
        <dbReference type="EMBL" id="PKU83782.1"/>
    </source>
</evidence>
<organism evidence="7 8">
    <name type="scientific">Dendrobium catenatum</name>
    <dbReference type="NCBI Taxonomy" id="906689"/>
    <lineage>
        <taxon>Eukaryota</taxon>
        <taxon>Viridiplantae</taxon>
        <taxon>Streptophyta</taxon>
        <taxon>Embryophyta</taxon>
        <taxon>Tracheophyta</taxon>
        <taxon>Spermatophyta</taxon>
        <taxon>Magnoliopsida</taxon>
        <taxon>Liliopsida</taxon>
        <taxon>Asparagales</taxon>
        <taxon>Orchidaceae</taxon>
        <taxon>Epidendroideae</taxon>
        <taxon>Malaxideae</taxon>
        <taxon>Dendrobiinae</taxon>
        <taxon>Dendrobium</taxon>
    </lineage>
</organism>
<evidence type="ECO:0000313" key="8">
    <source>
        <dbReference type="Proteomes" id="UP000233837"/>
    </source>
</evidence>
<feature type="compositionally biased region" description="Polar residues" evidence="6">
    <location>
        <begin position="1"/>
        <end position="17"/>
    </location>
</feature>
<evidence type="ECO:0000256" key="4">
    <source>
        <dbReference type="ARBA" id="ARBA00022729"/>
    </source>
</evidence>
<name>A0A2I0X7A4_9ASPA</name>
<gene>
    <name evidence="7" type="ORF">MA16_Dca021399</name>
</gene>
<evidence type="ECO:0000256" key="6">
    <source>
        <dbReference type="SAM" id="MobiDB-lite"/>
    </source>
</evidence>
<dbReference type="GO" id="GO:0048046">
    <property type="term" value="C:apoplast"/>
    <property type="evidence" value="ECO:0007669"/>
    <property type="project" value="UniProtKB-SubCell"/>
</dbReference>
<accession>A0A2I0X7A4</accession>
<comment type="similarity">
    <text evidence="5">Belongs to the EXORDIUM family.</text>
</comment>
<evidence type="ECO:0000256" key="5">
    <source>
        <dbReference type="ARBA" id="ARBA00023591"/>
    </source>
</evidence>
<evidence type="ECO:0000256" key="3">
    <source>
        <dbReference type="ARBA" id="ARBA00022525"/>
    </source>
</evidence>
<reference evidence="7 8" key="2">
    <citation type="journal article" date="2017" name="Nature">
        <title>The Apostasia genome and the evolution of orchids.</title>
        <authorList>
            <person name="Zhang G.Q."/>
            <person name="Liu K.W."/>
            <person name="Li Z."/>
            <person name="Lohaus R."/>
            <person name="Hsiao Y.Y."/>
            <person name="Niu S.C."/>
            <person name="Wang J.Y."/>
            <person name="Lin Y.C."/>
            <person name="Xu Q."/>
            <person name="Chen L.J."/>
            <person name="Yoshida K."/>
            <person name="Fujiwara S."/>
            <person name="Wang Z.W."/>
            <person name="Zhang Y.Q."/>
            <person name="Mitsuda N."/>
            <person name="Wang M."/>
            <person name="Liu G.H."/>
            <person name="Pecoraro L."/>
            <person name="Huang H.X."/>
            <person name="Xiao X.J."/>
            <person name="Lin M."/>
            <person name="Wu X.Y."/>
            <person name="Wu W.L."/>
            <person name="Chen Y.Y."/>
            <person name="Chang S.B."/>
            <person name="Sakamoto S."/>
            <person name="Ohme-Takagi M."/>
            <person name="Yagi M."/>
            <person name="Zeng S.J."/>
            <person name="Shen C.Y."/>
            <person name="Yeh C.M."/>
            <person name="Luo Y.B."/>
            <person name="Tsai W.C."/>
            <person name="Van de Peer Y."/>
            <person name="Liu Z.J."/>
        </authorList>
    </citation>
    <scope>NUCLEOTIDE SEQUENCE [LARGE SCALE GENOMIC DNA]</scope>
    <source>
        <tissue evidence="7">The whole plant</tissue>
    </source>
</reference>
<keyword evidence="8" id="KW-1185">Reference proteome</keyword>
<feature type="region of interest" description="Disordered" evidence="6">
    <location>
        <begin position="1"/>
        <end position="30"/>
    </location>
</feature>
<keyword evidence="3" id="KW-0964">Secreted</keyword>
<dbReference type="PANTHER" id="PTHR31279">
    <property type="entry name" value="PROTEIN EXORDIUM-LIKE 5"/>
    <property type="match status" value="1"/>
</dbReference>
<dbReference type="EMBL" id="KZ502083">
    <property type="protein sequence ID" value="PKU83782.1"/>
    <property type="molecule type" value="Genomic_DNA"/>
</dbReference>
<dbReference type="Proteomes" id="UP000233837">
    <property type="component" value="Unassembled WGS sequence"/>
</dbReference>
<proteinExistence type="inferred from homology"/>
<evidence type="ECO:0000256" key="2">
    <source>
        <dbReference type="ARBA" id="ARBA00022523"/>
    </source>
</evidence>
<reference evidence="7 8" key="1">
    <citation type="journal article" date="2016" name="Sci. Rep.">
        <title>The Dendrobium catenatum Lindl. genome sequence provides insights into polysaccharide synthase, floral development and adaptive evolution.</title>
        <authorList>
            <person name="Zhang G.Q."/>
            <person name="Xu Q."/>
            <person name="Bian C."/>
            <person name="Tsai W.C."/>
            <person name="Yeh C.M."/>
            <person name="Liu K.W."/>
            <person name="Yoshida K."/>
            <person name="Zhang L.S."/>
            <person name="Chang S.B."/>
            <person name="Chen F."/>
            <person name="Shi Y."/>
            <person name="Su Y.Y."/>
            <person name="Zhang Y.Q."/>
            <person name="Chen L.J."/>
            <person name="Yin Y."/>
            <person name="Lin M."/>
            <person name="Huang H."/>
            <person name="Deng H."/>
            <person name="Wang Z.W."/>
            <person name="Zhu S.L."/>
            <person name="Zhao X."/>
            <person name="Deng C."/>
            <person name="Niu S.C."/>
            <person name="Huang J."/>
            <person name="Wang M."/>
            <person name="Liu G.H."/>
            <person name="Yang H.J."/>
            <person name="Xiao X.J."/>
            <person name="Hsiao Y.Y."/>
            <person name="Wu W.L."/>
            <person name="Chen Y.Y."/>
            <person name="Mitsuda N."/>
            <person name="Ohme-Takagi M."/>
            <person name="Luo Y.B."/>
            <person name="Van de Peer Y."/>
            <person name="Liu Z.J."/>
        </authorList>
    </citation>
    <scope>NUCLEOTIDE SEQUENCE [LARGE SCALE GENOMIC DNA]</scope>
    <source>
        <tissue evidence="7">The whole plant</tissue>
    </source>
</reference>
<dbReference type="AlphaFoldDB" id="A0A2I0X7A4"/>
<dbReference type="InterPro" id="IPR006766">
    <property type="entry name" value="EXORDIUM-like"/>
</dbReference>
<sequence>MDTSSSAFPPLPTSSVLGPSPGGFAKAGSGGKESARILHVSRFPFARDYHARKLTALDQKQPLNITYHNGEVLISGPISVNLIWYGKFTASQRGILSVFVVSLSASGEQKPCVFFLWKMAEKYYSQTKMAPPWLTLGYQILDEGYSLGKSLKNEEIITPAKSALTAW</sequence>
<dbReference type="PANTHER" id="PTHR31279:SF54">
    <property type="entry name" value="PROTEIN EXORDIUM-RELATED"/>
    <property type="match status" value="1"/>
</dbReference>
<dbReference type="Pfam" id="PF04674">
    <property type="entry name" value="Phi_1"/>
    <property type="match status" value="1"/>
</dbReference>